<reference evidence="2" key="1">
    <citation type="submission" date="2016-11" db="UniProtKB">
        <authorList>
            <consortium name="WormBaseParasite"/>
        </authorList>
    </citation>
    <scope>IDENTIFICATION</scope>
</reference>
<sequence>MHSVNAGNAYNLTRFEMILLLRVLVQNEKEFCEKIGRKLSKNKFKKIKQSFEKIKEEAFKCFNEGQKGRLTVLAYFFEKYRTNLDQDKINVDEIVKIVEREIKNNNGFNAGNIGQLRNFIRVQHEKTLRKILNKNKEMQIKIKEHWAAKYIILNLIDRDLYNQFYKDYLFDDNLFSHDKTTNYLTLFNEKDPKKFHVDKNAVDLIVFYSWMEEQFNEDVTWDVKINKFYLKKIWDEAKSSIQVEYIHLYYNEIDKAEEATEISNKMHKKEASSSDIQEGYDKTKDKYLLQLAGKWNSFNEETEENNVDKTQNEENNVEEYIRFLKEEHAKLLKELLGNDENFRKGIKRYGYCCHYTYTPAVSLPSTSFTAGGGGGGYGGSGGGGVQSVVNVSPTGGISASLTAGGGGGGSGSGFQRITGPGGTVIVSAGGGGGGSGYAYGYAWRRRKV</sequence>
<accession>A0A1I8BJA9</accession>
<dbReference type="Proteomes" id="UP000095281">
    <property type="component" value="Unplaced"/>
</dbReference>
<dbReference type="WBParaSite" id="MhA1_Contig279.frz3.gene4">
    <property type="protein sequence ID" value="MhA1_Contig279.frz3.gene4"/>
    <property type="gene ID" value="MhA1_Contig279.frz3.gene4"/>
</dbReference>
<keyword evidence="1" id="KW-1185">Reference proteome</keyword>
<evidence type="ECO:0000313" key="2">
    <source>
        <dbReference type="WBParaSite" id="MhA1_Contig279.frz3.gene4"/>
    </source>
</evidence>
<protein>
    <submittedName>
        <fullName evidence="2">Uncharacterized protein</fullName>
    </submittedName>
</protein>
<organism evidence="1 2">
    <name type="scientific">Meloidogyne hapla</name>
    <name type="common">Root-knot nematode worm</name>
    <dbReference type="NCBI Taxonomy" id="6305"/>
    <lineage>
        <taxon>Eukaryota</taxon>
        <taxon>Metazoa</taxon>
        <taxon>Ecdysozoa</taxon>
        <taxon>Nematoda</taxon>
        <taxon>Chromadorea</taxon>
        <taxon>Rhabditida</taxon>
        <taxon>Tylenchina</taxon>
        <taxon>Tylenchomorpha</taxon>
        <taxon>Tylenchoidea</taxon>
        <taxon>Meloidogynidae</taxon>
        <taxon>Meloidogyninae</taxon>
        <taxon>Meloidogyne</taxon>
    </lineage>
</organism>
<proteinExistence type="predicted"/>
<evidence type="ECO:0000313" key="1">
    <source>
        <dbReference type="Proteomes" id="UP000095281"/>
    </source>
</evidence>
<dbReference type="AlphaFoldDB" id="A0A1I8BJA9"/>
<name>A0A1I8BJA9_MELHA</name>